<reference evidence="1" key="1">
    <citation type="submission" date="2012-05" db="EMBL/GenBank/DDBJ databases">
        <authorList>
            <person name="Studholme D.J."/>
            <person name="Wasukira A."/>
            <person name="Grant M."/>
        </authorList>
    </citation>
    <scope>NUCLEOTIDE SEQUENCE [LARGE SCALE GENOMIC DNA]</scope>
    <source>
        <strain evidence="1">NCPPB 890</strain>
    </source>
</reference>
<name>A0A836P3N5_XANVA</name>
<organism evidence="1">
    <name type="scientific">Xanthomonas vasicola pv. vasculorum NCPPB 890</name>
    <dbReference type="NCBI Taxonomy" id="1184265"/>
    <lineage>
        <taxon>Bacteria</taxon>
        <taxon>Pseudomonadati</taxon>
        <taxon>Pseudomonadota</taxon>
        <taxon>Gammaproteobacteria</taxon>
        <taxon>Lysobacterales</taxon>
        <taxon>Lysobacteraceae</taxon>
        <taxon>Xanthomonas</taxon>
    </lineage>
</organism>
<accession>A0A836P3N5</accession>
<gene>
    <name evidence="1" type="ORF">A11K_0110535</name>
</gene>
<dbReference type="EMBL" id="AKBN01000568">
    <property type="protein sequence ID" value="KFA02285.1"/>
    <property type="molecule type" value="Genomic_DNA"/>
</dbReference>
<sequence>MQSIRRPSPDRPVRRLAFHLQRVCRRGGKASKSLTHAAELDLCFCARSNHRIAVREIRLQMLDHL</sequence>
<proteinExistence type="predicted"/>
<comment type="caution">
    <text evidence="1">The sequence shown here is derived from an EMBL/GenBank/DDBJ whole genome shotgun (WGS) entry which is preliminary data.</text>
</comment>
<protein>
    <submittedName>
        <fullName evidence="1">Uncharacterized protein</fullName>
    </submittedName>
</protein>
<evidence type="ECO:0000313" key="1">
    <source>
        <dbReference type="EMBL" id="KFA02285.1"/>
    </source>
</evidence>
<dbReference type="AlphaFoldDB" id="A0A836P3N5"/>